<name>A0A5C6C5H1_9BACT</name>
<comment type="subcellular location">
    <subcellularLocation>
        <location evidence="1">Cell membrane</location>
        <topology evidence="1">Single-pass membrane protein</topology>
    </subcellularLocation>
    <subcellularLocation>
        <location evidence="7">Cell membrane</location>
        <topology evidence="7">Single-pass type II membrane protein</topology>
    </subcellularLocation>
</comment>
<evidence type="ECO:0000313" key="10">
    <source>
        <dbReference type="Proteomes" id="UP000319908"/>
    </source>
</evidence>
<evidence type="ECO:0000256" key="1">
    <source>
        <dbReference type="ARBA" id="ARBA00004162"/>
    </source>
</evidence>
<dbReference type="EMBL" id="SJPU01000001">
    <property type="protein sequence ID" value="TWU19312.1"/>
    <property type="molecule type" value="Genomic_DNA"/>
</dbReference>
<dbReference type="PANTHER" id="PTHR30558:SF3">
    <property type="entry name" value="BIOPOLYMER TRANSPORT PROTEIN EXBD-RELATED"/>
    <property type="match status" value="1"/>
</dbReference>
<evidence type="ECO:0000256" key="7">
    <source>
        <dbReference type="RuleBase" id="RU003879"/>
    </source>
</evidence>
<organism evidence="9 10">
    <name type="scientific">Allorhodopirellula heiligendammensis</name>
    <dbReference type="NCBI Taxonomy" id="2714739"/>
    <lineage>
        <taxon>Bacteria</taxon>
        <taxon>Pseudomonadati</taxon>
        <taxon>Planctomycetota</taxon>
        <taxon>Planctomycetia</taxon>
        <taxon>Pirellulales</taxon>
        <taxon>Pirellulaceae</taxon>
        <taxon>Allorhodopirellula</taxon>
    </lineage>
</organism>
<dbReference type="Proteomes" id="UP000319908">
    <property type="component" value="Unassembled WGS sequence"/>
</dbReference>
<evidence type="ECO:0000256" key="2">
    <source>
        <dbReference type="ARBA" id="ARBA00005811"/>
    </source>
</evidence>
<evidence type="ECO:0000256" key="4">
    <source>
        <dbReference type="ARBA" id="ARBA00022692"/>
    </source>
</evidence>
<keyword evidence="5 8" id="KW-1133">Transmembrane helix</keyword>
<dbReference type="GO" id="GO:0022857">
    <property type="term" value="F:transmembrane transporter activity"/>
    <property type="evidence" value="ECO:0007669"/>
    <property type="project" value="InterPro"/>
</dbReference>
<keyword evidence="6 8" id="KW-0472">Membrane</keyword>
<comment type="similarity">
    <text evidence="2 7">Belongs to the ExbD/TolR family.</text>
</comment>
<proteinExistence type="inferred from homology"/>
<keyword evidence="4 7" id="KW-0812">Transmembrane</keyword>
<dbReference type="RefSeq" id="WP_146406160.1">
    <property type="nucleotide sequence ID" value="NZ_SJPU01000001.1"/>
</dbReference>
<evidence type="ECO:0000256" key="3">
    <source>
        <dbReference type="ARBA" id="ARBA00022475"/>
    </source>
</evidence>
<dbReference type="GO" id="GO:0015031">
    <property type="term" value="P:protein transport"/>
    <property type="evidence" value="ECO:0007669"/>
    <property type="project" value="UniProtKB-KW"/>
</dbReference>
<evidence type="ECO:0000256" key="5">
    <source>
        <dbReference type="ARBA" id="ARBA00022989"/>
    </source>
</evidence>
<dbReference type="Pfam" id="PF02472">
    <property type="entry name" value="ExbD"/>
    <property type="match status" value="1"/>
</dbReference>
<gene>
    <name evidence="9" type="ORF">Poly21_14840</name>
</gene>
<keyword evidence="7" id="KW-0813">Transport</keyword>
<dbReference type="AlphaFoldDB" id="A0A5C6C5H1"/>
<dbReference type="InterPro" id="IPR003400">
    <property type="entry name" value="ExbD"/>
</dbReference>
<protein>
    <submittedName>
        <fullName evidence="9">Biopolymer transport protein ExbD</fullName>
    </submittedName>
</protein>
<dbReference type="GO" id="GO:0005886">
    <property type="term" value="C:plasma membrane"/>
    <property type="evidence" value="ECO:0007669"/>
    <property type="project" value="UniProtKB-SubCell"/>
</dbReference>
<dbReference type="PANTHER" id="PTHR30558">
    <property type="entry name" value="EXBD MEMBRANE COMPONENT OF PMF-DRIVEN MACROMOLECULE IMPORT SYSTEM"/>
    <property type="match status" value="1"/>
</dbReference>
<keyword evidence="10" id="KW-1185">Reference proteome</keyword>
<comment type="caution">
    <text evidence="9">The sequence shown here is derived from an EMBL/GenBank/DDBJ whole genome shotgun (WGS) entry which is preliminary data.</text>
</comment>
<evidence type="ECO:0000313" key="9">
    <source>
        <dbReference type="EMBL" id="TWU19312.1"/>
    </source>
</evidence>
<keyword evidence="3" id="KW-1003">Cell membrane</keyword>
<feature type="transmembrane region" description="Helical" evidence="8">
    <location>
        <begin position="21"/>
        <end position="39"/>
    </location>
</feature>
<accession>A0A5C6C5H1</accession>
<reference evidence="9 10" key="1">
    <citation type="journal article" date="2020" name="Antonie Van Leeuwenhoek">
        <title>Rhodopirellula heiligendammensis sp. nov., Rhodopirellula pilleata sp. nov., and Rhodopirellula solitaria sp. nov. isolated from natural or artificial marine surfaces in Northern Germany and California, USA, and emended description of the genus Rhodopirellula.</title>
        <authorList>
            <person name="Kallscheuer N."/>
            <person name="Wiegand S."/>
            <person name="Jogler M."/>
            <person name="Boedeker C."/>
            <person name="Peeters S.H."/>
            <person name="Rast P."/>
            <person name="Heuer A."/>
            <person name="Jetten M.S.M."/>
            <person name="Rohde M."/>
            <person name="Jogler C."/>
        </authorList>
    </citation>
    <scope>NUCLEOTIDE SEQUENCE [LARGE SCALE GENOMIC DNA]</scope>
    <source>
        <strain evidence="9 10">Poly21</strain>
    </source>
</reference>
<keyword evidence="7" id="KW-0653">Protein transport</keyword>
<dbReference type="Gene3D" id="3.30.420.270">
    <property type="match status" value="1"/>
</dbReference>
<sequence length="153" mass="16858">MKSPLPQRSTSRGQDRISMTPMIDIVFLLIIFFLVSSHLSRQENRHPVMLAQAAGGELGDADLAPLTLTLDAAGKFFFGSELVPIENLPDRLIAYRQSRTRSPHSTSVRLRIDRAIPYGDVEPILKELAEQGVANVAIVVSPQDRQSPQVSTP</sequence>
<evidence type="ECO:0000256" key="6">
    <source>
        <dbReference type="ARBA" id="ARBA00023136"/>
    </source>
</evidence>
<evidence type="ECO:0000256" key="8">
    <source>
        <dbReference type="SAM" id="Phobius"/>
    </source>
</evidence>
<dbReference type="OrthoDB" id="287326at2"/>